<evidence type="ECO:0000259" key="5">
    <source>
        <dbReference type="Pfam" id="PF06911"/>
    </source>
</evidence>
<dbReference type="Pfam" id="PF17034">
    <property type="entry name" value="zinc_ribbon_16"/>
    <property type="match status" value="1"/>
</dbReference>
<evidence type="ECO:0000256" key="3">
    <source>
        <dbReference type="ARBA" id="ARBA00022737"/>
    </source>
</evidence>
<gene>
    <name evidence="8" type="ORF">INT47_009067</name>
</gene>
<dbReference type="SMART" id="SM00320">
    <property type="entry name" value="WD40"/>
    <property type="match status" value="4"/>
</dbReference>
<accession>A0A8H7RLY2</accession>
<dbReference type="PANTHER" id="PTHR16453">
    <property type="entry name" value="WD40 DOMAIN-CONTAINING PROTEIN MIO FAMILY MEMBER"/>
    <property type="match status" value="1"/>
</dbReference>
<evidence type="ECO:0000259" key="6">
    <source>
        <dbReference type="Pfam" id="PF17034"/>
    </source>
</evidence>
<dbReference type="InterPro" id="IPR001680">
    <property type="entry name" value="WD40_rpt"/>
</dbReference>
<evidence type="ECO:0000313" key="8">
    <source>
        <dbReference type="EMBL" id="KAG2213394.1"/>
    </source>
</evidence>
<evidence type="ECO:0000259" key="7">
    <source>
        <dbReference type="Pfam" id="PF21719"/>
    </source>
</evidence>
<dbReference type="Pfam" id="PF21720">
    <property type="entry name" value="MIOS_WD40"/>
    <property type="match status" value="1"/>
</dbReference>
<dbReference type="InterPro" id="IPR015943">
    <property type="entry name" value="WD40/YVTN_repeat-like_dom_sf"/>
</dbReference>
<dbReference type="InterPro" id="IPR037593">
    <property type="entry name" value="MIOS/Sea4"/>
</dbReference>
<dbReference type="Gene3D" id="2.130.10.10">
    <property type="entry name" value="YVTN repeat-like/Quinoprotein amine dehydrogenase"/>
    <property type="match status" value="1"/>
</dbReference>
<feature type="compositionally biased region" description="Polar residues" evidence="4">
    <location>
        <begin position="622"/>
        <end position="650"/>
    </location>
</feature>
<dbReference type="Pfam" id="PF21719">
    <property type="entry name" value="MIOS_a-sol"/>
    <property type="match status" value="1"/>
</dbReference>
<evidence type="ECO:0000256" key="2">
    <source>
        <dbReference type="ARBA" id="ARBA00022574"/>
    </source>
</evidence>
<dbReference type="OrthoDB" id="341486at2759"/>
<feature type="compositionally biased region" description="Low complexity" evidence="4">
    <location>
        <begin position="123"/>
        <end position="134"/>
    </location>
</feature>
<dbReference type="SUPFAM" id="SSF50978">
    <property type="entry name" value="WD40 repeat-like"/>
    <property type="match status" value="1"/>
</dbReference>
<keyword evidence="3" id="KW-0677">Repeat</keyword>
<feature type="domain" description="GATOR2 complex protein MIO zinc-ribbon like" evidence="6">
    <location>
        <begin position="929"/>
        <end position="994"/>
    </location>
</feature>
<dbReference type="InterPro" id="IPR031488">
    <property type="entry name" value="Zn_ribbon_mio"/>
</dbReference>
<dbReference type="EMBL" id="JAEPRD010000003">
    <property type="protein sequence ID" value="KAG2213394.1"/>
    <property type="molecule type" value="Genomic_DNA"/>
</dbReference>
<comment type="caution">
    <text evidence="8">The sequence shown here is derived from an EMBL/GenBank/DDBJ whole genome shotgun (WGS) entry which is preliminary data.</text>
</comment>
<dbReference type="PANTHER" id="PTHR16453:SF9">
    <property type="entry name" value="GATOR COMPLEX PROTEIN MIOS"/>
    <property type="match status" value="1"/>
</dbReference>
<keyword evidence="2" id="KW-0853">WD repeat</keyword>
<keyword evidence="9" id="KW-1185">Reference proteome</keyword>
<evidence type="ECO:0000313" key="9">
    <source>
        <dbReference type="Proteomes" id="UP000603453"/>
    </source>
</evidence>
<feature type="compositionally biased region" description="Polar residues" evidence="4">
    <location>
        <begin position="110"/>
        <end position="122"/>
    </location>
</feature>
<feature type="domain" description="Senescence" evidence="5">
    <location>
        <begin position="1280"/>
        <end position="1449"/>
    </location>
</feature>
<feature type="region of interest" description="Disordered" evidence="4">
    <location>
        <begin position="189"/>
        <end position="252"/>
    </location>
</feature>
<feature type="region of interest" description="Disordered" evidence="4">
    <location>
        <begin position="622"/>
        <end position="652"/>
    </location>
</feature>
<name>A0A8H7RLY2_9FUNG</name>
<feature type="domain" description="MIOS-like alpha-solenoid" evidence="7">
    <location>
        <begin position="559"/>
        <end position="813"/>
    </location>
</feature>
<evidence type="ECO:0000256" key="4">
    <source>
        <dbReference type="SAM" id="MobiDB-lite"/>
    </source>
</evidence>
<dbReference type="Proteomes" id="UP000603453">
    <property type="component" value="Unassembled WGS sequence"/>
</dbReference>
<feature type="compositionally biased region" description="Basic and acidic residues" evidence="4">
    <location>
        <begin position="218"/>
        <end position="232"/>
    </location>
</feature>
<proteinExistence type="inferred from homology"/>
<evidence type="ECO:0000256" key="1">
    <source>
        <dbReference type="ARBA" id="ARBA00009713"/>
    </source>
</evidence>
<dbReference type="InterPro" id="IPR009686">
    <property type="entry name" value="Senescence/spartin_C"/>
</dbReference>
<protein>
    <submittedName>
        <fullName evidence="8">Uncharacterized protein</fullName>
    </submittedName>
</protein>
<organism evidence="8 9">
    <name type="scientific">Mucor saturninus</name>
    <dbReference type="NCBI Taxonomy" id="64648"/>
    <lineage>
        <taxon>Eukaryota</taxon>
        <taxon>Fungi</taxon>
        <taxon>Fungi incertae sedis</taxon>
        <taxon>Mucoromycota</taxon>
        <taxon>Mucoromycotina</taxon>
        <taxon>Mucoromycetes</taxon>
        <taxon>Mucorales</taxon>
        <taxon>Mucorineae</taxon>
        <taxon>Mucoraceae</taxon>
        <taxon>Mucor</taxon>
    </lineage>
</organism>
<comment type="similarity">
    <text evidence="1">Belongs to the WD repeat mio family.</text>
</comment>
<dbReference type="InterPro" id="IPR049092">
    <property type="entry name" value="MIOS_a-sol"/>
</dbReference>
<dbReference type="InterPro" id="IPR036322">
    <property type="entry name" value="WD40_repeat_dom_sf"/>
</dbReference>
<dbReference type="GO" id="GO:1904263">
    <property type="term" value="P:positive regulation of TORC1 signaling"/>
    <property type="evidence" value="ECO:0007669"/>
    <property type="project" value="TreeGrafter"/>
</dbReference>
<feature type="region of interest" description="Disordered" evidence="4">
    <location>
        <begin position="110"/>
        <end position="139"/>
    </location>
</feature>
<feature type="compositionally biased region" description="Polar residues" evidence="4">
    <location>
        <begin position="205"/>
        <end position="214"/>
    </location>
</feature>
<reference evidence="8" key="1">
    <citation type="submission" date="2020-12" db="EMBL/GenBank/DDBJ databases">
        <title>Metabolic potential, ecology and presence of endohyphal bacteria is reflected in genomic diversity of Mucoromycotina.</title>
        <authorList>
            <person name="Muszewska A."/>
            <person name="Okrasinska A."/>
            <person name="Steczkiewicz K."/>
            <person name="Drgas O."/>
            <person name="Orlowska M."/>
            <person name="Perlinska-Lenart U."/>
            <person name="Aleksandrzak-Piekarczyk T."/>
            <person name="Szatraj K."/>
            <person name="Zielenkiewicz U."/>
            <person name="Pilsyk S."/>
            <person name="Malc E."/>
            <person name="Mieczkowski P."/>
            <person name="Kruszewska J.S."/>
            <person name="Biernat P."/>
            <person name="Pawlowska J."/>
        </authorList>
    </citation>
    <scope>NUCLEOTIDE SEQUENCE</scope>
    <source>
        <strain evidence="8">WA0000017839</strain>
    </source>
</reference>
<dbReference type="GO" id="GO:0005737">
    <property type="term" value="C:cytoplasm"/>
    <property type="evidence" value="ECO:0007669"/>
    <property type="project" value="TreeGrafter"/>
</dbReference>
<sequence>MVVVQRSIIWSPHEDHSQFLAGGTELKLYQWVPETSELPGRARYISTIPDITLMMCADWSPDPNCPDLVAVGLTTGKTLLVRMQEHSLTDYPNSDGIDTPTQGHATIYGSNNSSGMNLNTRLQQQPQQPQQQKQYPSLGVKMSRSSNVVSFSKTHPHLLAAGLDKVRNDPCLLVWDVSRSLDSYCNTPTGSQTPTAFPSIRGHVQQESRSSIGNQWRLDGRTNDNYEDRSRYNDLPPMSTPGSGSREQGPVRQYGSSEAISSCAWSEHSNAPLLIAGMGNKYLRVYDIRADPGSNPLQFQTKAVHGISVDPFNPYRLASYTEEGVVKLWDIRKSNDAVLTLNPENKNSLSKIVFSPTQPGFLASLTKDSFHISIWDIQETCSLKSAVDSSVQKSSSSTAHTAPVTKLEAGHCALRSLVNDEEELSIPVLWKSRKTRSSNREFATFSFIPNSISSTSKPIPNTHNILTVHKDGKFESIKVQEACQISWQPTGGMVMTAKTGLRSYYPTSMDDEFERNMGSLKLSGEEHRQSNLGLELNAIAISTDKALAKELDKDISVVMRKRLIEGYSMDCTKNISIVGQDRKLKELWSWMKIADQISTKLSKISNADYSFHGVYGIWMGSQSRNSKSSPANTPRSSASPKLSRQPSNQRAKVAEDIADINTDVDISNSLPMIDTSKSAQRNLALSACGFAFDIKGFELELIDLESRGEYDKAAGLALFHGAPDRAIRALGSARGRDHKEEQQRKLMAAILASYQAIGANTSDIWKDICESLSNDMVDRPYLRSIFAYIASNDWYRVLDEPGLPLRERMAVALRVLDDEQMTMYLNRTLEKLVREGDVEGVVVTGLTSKGVELFEKALDRYGDVQTASLVMSYIVPKRFKDSRVEDWVENYRLLMDRWQMWHARAKFDIQRGKRMNSSEIAPPQVYVRCNFCAQSLGHSLVIQNARNREGKRMNVQTSNPGGRASGKQKSTVCSSCRKPLPRCALCLLHMGTPIDQLRQTIIANDTHKDDLNNLRLQLIQPASTFGLPGARLVVMADMLCICLIGSKSILHVLVKSHFFHSFTQYTINYTMTILPITPLASEIDPKSLSYLCQVDRVSVSSFDEGVLTETGNGHLATYITTDPQSEQQVLLLRFFDYFDEEKCTIVLVSRSKAWLQDERTLIFPRVEGGLWRVDCSDSDEVIFGELQDILTYFIKYENRHQMKNTLAMINPASCEVTQVVADNVHLDRSDAESVLNEEEFITAHEEERGEKLPVYVGGSTLEDDPSKIRKVRLMYQSGNAIVTGSDWIAQGLVLAGHALAKGISSGGKMIESKIEQTKTPIKLSDQDRRVIEAVYSTTSSVTHMAAGFVDMAISSAISGINSVVYKNEKLQARDPVQNASRHVGISALQAAVKIVGGVASAASVVLESSRDSIIQVVHKKYGDDAGYIAQRTIGTGANVAETLVYFDARETTICLVPIKEDGKPDIPKSTTEADTQQILEINENVNEHQVLLKDRGQIMSAWDISHHMKPASVSTKEQENLVDYALKGYDVATISLSAG</sequence>
<dbReference type="Pfam" id="PF06911">
    <property type="entry name" value="Senescence"/>
    <property type="match status" value="1"/>
</dbReference>